<evidence type="ECO:0000256" key="4">
    <source>
        <dbReference type="ARBA" id="ARBA00022692"/>
    </source>
</evidence>
<evidence type="ECO:0000256" key="6">
    <source>
        <dbReference type="ARBA" id="ARBA00023136"/>
    </source>
</evidence>
<feature type="domain" description="ABC3 transporter permease C-terminal" evidence="8">
    <location>
        <begin position="275"/>
        <end position="408"/>
    </location>
</feature>
<keyword evidence="3" id="KW-1003">Cell membrane</keyword>
<feature type="domain" description="MacB-like periplasmic core" evidence="9">
    <location>
        <begin position="27"/>
        <end position="231"/>
    </location>
</feature>
<dbReference type="InterPro" id="IPR025857">
    <property type="entry name" value="MacB_PCD"/>
</dbReference>
<dbReference type="Pfam" id="PF02687">
    <property type="entry name" value="FtsX"/>
    <property type="match status" value="1"/>
</dbReference>
<evidence type="ECO:0000256" key="3">
    <source>
        <dbReference type="ARBA" id="ARBA00022475"/>
    </source>
</evidence>
<feature type="transmembrane region" description="Helical" evidence="7">
    <location>
        <begin position="22"/>
        <end position="48"/>
    </location>
</feature>
<organism evidence="10">
    <name type="scientific">marine metagenome</name>
    <dbReference type="NCBI Taxonomy" id="408172"/>
    <lineage>
        <taxon>unclassified sequences</taxon>
        <taxon>metagenomes</taxon>
        <taxon>ecological metagenomes</taxon>
    </lineage>
</organism>
<feature type="transmembrane region" description="Helical" evidence="7">
    <location>
        <begin position="381"/>
        <end position="404"/>
    </location>
</feature>
<name>A0A381R011_9ZZZZ</name>
<evidence type="ECO:0000256" key="7">
    <source>
        <dbReference type="SAM" id="Phobius"/>
    </source>
</evidence>
<dbReference type="EMBL" id="UINC01001617">
    <property type="protein sequence ID" value="SUZ85042.1"/>
    <property type="molecule type" value="Genomic_DNA"/>
</dbReference>
<evidence type="ECO:0000313" key="10">
    <source>
        <dbReference type="EMBL" id="SUZ85042.1"/>
    </source>
</evidence>
<keyword evidence="6 7" id="KW-0472">Membrane</keyword>
<dbReference type="Pfam" id="PF12704">
    <property type="entry name" value="MacB_PCD"/>
    <property type="match status" value="1"/>
</dbReference>
<protein>
    <recommendedName>
        <fullName evidence="11">ABC3 transporter permease protein domain-containing protein</fullName>
    </recommendedName>
</protein>
<dbReference type="InterPro" id="IPR003838">
    <property type="entry name" value="ABC3_permease_C"/>
</dbReference>
<feature type="transmembrane region" description="Helical" evidence="7">
    <location>
        <begin position="272"/>
        <end position="296"/>
    </location>
</feature>
<dbReference type="PANTHER" id="PTHR30489:SF0">
    <property type="entry name" value="LIPOPROTEIN-RELEASING SYSTEM TRANSMEMBRANE PROTEIN LOLE"/>
    <property type="match status" value="1"/>
</dbReference>
<dbReference type="GO" id="GO:0042953">
    <property type="term" value="P:lipoprotein transport"/>
    <property type="evidence" value="ECO:0007669"/>
    <property type="project" value="InterPro"/>
</dbReference>
<proteinExistence type="predicted"/>
<gene>
    <name evidence="10" type="ORF">METZ01_LOCUS37896</name>
</gene>
<dbReference type="AlphaFoldDB" id="A0A381R011"/>
<evidence type="ECO:0000256" key="1">
    <source>
        <dbReference type="ARBA" id="ARBA00004651"/>
    </source>
</evidence>
<evidence type="ECO:0000259" key="9">
    <source>
        <dbReference type="Pfam" id="PF12704"/>
    </source>
</evidence>
<evidence type="ECO:0008006" key="11">
    <source>
        <dbReference type="Google" id="ProtNLM"/>
    </source>
</evidence>
<dbReference type="NCBIfam" id="TIGR02212">
    <property type="entry name" value="lolCE"/>
    <property type="match status" value="1"/>
</dbReference>
<dbReference type="GO" id="GO:0098797">
    <property type="term" value="C:plasma membrane protein complex"/>
    <property type="evidence" value="ECO:0007669"/>
    <property type="project" value="TreeGrafter"/>
</dbReference>
<dbReference type="InterPro" id="IPR011925">
    <property type="entry name" value="LolCE_TM"/>
</dbReference>
<dbReference type="InterPro" id="IPR051447">
    <property type="entry name" value="Lipoprotein-release_system"/>
</dbReference>
<dbReference type="GO" id="GO:0044874">
    <property type="term" value="P:lipoprotein localization to outer membrane"/>
    <property type="evidence" value="ECO:0007669"/>
    <property type="project" value="TreeGrafter"/>
</dbReference>
<accession>A0A381R011</accession>
<evidence type="ECO:0000256" key="2">
    <source>
        <dbReference type="ARBA" id="ARBA00022448"/>
    </source>
</evidence>
<dbReference type="PANTHER" id="PTHR30489">
    <property type="entry name" value="LIPOPROTEIN-RELEASING SYSTEM TRANSMEMBRANE PROTEIN LOLE"/>
    <property type="match status" value="1"/>
</dbReference>
<feature type="transmembrane region" description="Helical" evidence="7">
    <location>
        <begin position="316"/>
        <end position="342"/>
    </location>
</feature>
<sequence>MKTIQEMWVAKRYLLSSKDNNFISLISAISIFGITIAVSVLIIVLSVVNGFEKELREKLLSVSAHANIEDSTGTMENWSFYTEKAKEHTKVTSAAPYLNGKGLVVMGKKFSGIEFRGIESTLEETVSNIETEMISGTLHSLKKDEFNIILGSDLANHLDVVIGDKVILNIAESIATPMGKFPRSKIFNVSGIFRIGMYEFDRRLVFIDLSDAQKLLNKNSFVDGIRLSINDIYQSGNVVREVALSFDGEFLINDWTRNHVNLFRSIQITKSILFVILLMAVAVAVFNIISTLVMVVNEKQSDIAILRTLGAKPMSILKIFLNQGSIIGFLGISLGVFIGTFFTLNLVEIVSFFENIFDFKVLAADVYFISDLPTDLRWIDIVKISAITFLLTILATLIPAMNAVRTNPSEVLRYD</sequence>
<comment type="subcellular location">
    <subcellularLocation>
        <location evidence="1">Cell membrane</location>
        <topology evidence="1">Multi-pass membrane protein</topology>
    </subcellularLocation>
</comment>
<keyword evidence="2" id="KW-0813">Transport</keyword>
<evidence type="ECO:0000256" key="5">
    <source>
        <dbReference type="ARBA" id="ARBA00022989"/>
    </source>
</evidence>
<evidence type="ECO:0000259" key="8">
    <source>
        <dbReference type="Pfam" id="PF02687"/>
    </source>
</evidence>
<reference evidence="10" key="1">
    <citation type="submission" date="2018-05" db="EMBL/GenBank/DDBJ databases">
        <authorList>
            <person name="Lanie J.A."/>
            <person name="Ng W.-L."/>
            <person name="Kazmierczak K.M."/>
            <person name="Andrzejewski T.M."/>
            <person name="Davidsen T.M."/>
            <person name="Wayne K.J."/>
            <person name="Tettelin H."/>
            <person name="Glass J.I."/>
            <person name="Rusch D."/>
            <person name="Podicherti R."/>
            <person name="Tsui H.-C.T."/>
            <person name="Winkler M.E."/>
        </authorList>
    </citation>
    <scope>NUCLEOTIDE SEQUENCE</scope>
</reference>
<keyword evidence="4 7" id="KW-0812">Transmembrane</keyword>
<keyword evidence="5 7" id="KW-1133">Transmembrane helix</keyword>